<dbReference type="AlphaFoldDB" id="A0A392RAR5"/>
<evidence type="ECO:0008006" key="3">
    <source>
        <dbReference type="Google" id="ProtNLM"/>
    </source>
</evidence>
<comment type="caution">
    <text evidence="1">The sequence shown here is derived from an EMBL/GenBank/DDBJ whole genome shotgun (WGS) entry which is preliminary data.</text>
</comment>
<evidence type="ECO:0000313" key="1">
    <source>
        <dbReference type="EMBL" id="MCI33287.1"/>
    </source>
</evidence>
<evidence type="ECO:0000313" key="2">
    <source>
        <dbReference type="Proteomes" id="UP000265520"/>
    </source>
</evidence>
<accession>A0A392RAR5</accession>
<sequence>KLIQSATINYLRIAYALQVSVDYLTKPLDIFKEMSRILKPGGLAIMR</sequence>
<dbReference type="Proteomes" id="UP000265520">
    <property type="component" value="Unassembled WGS sequence"/>
</dbReference>
<dbReference type="EMBL" id="LXQA010203206">
    <property type="protein sequence ID" value="MCI33287.1"/>
    <property type="molecule type" value="Genomic_DNA"/>
</dbReference>
<keyword evidence="2" id="KW-1185">Reference proteome</keyword>
<organism evidence="1 2">
    <name type="scientific">Trifolium medium</name>
    <dbReference type="NCBI Taxonomy" id="97028"/>
    <lineage>
        <taxon>Eukaryota</taxon>
        <taxon>Viridiplantae</taxon>
        <taxon>Streptophyta</taxon>
        <taxon>Embryophyta</taxon>
        <taxon>Tracheophyta</taxon>
        <taxon>Spermatophyta</taxon>
        <taxon>Magnoliopsida</taxon>
        <taxon>eudicotyledons</taxon>
        <taxon>Gunneridae</taxon>
        <taxon>Pentapetalae</taxon>
        <taxon>rosids</taxon>
        <taxon>fabids</taxon>
        <taxon>Fabales</taxon>
        <taxon>Fabaceae</taxon>
        <taxon>Papilionoideae</taxon>
        <taxon>50 kb inversion clade</taxon>
        <taxon>NPAAA clade</taxon>
        <taxon>Hologalegina</taxon>
        <taxon>IRL clade</taxon>
        <taxon>Trifolieae</taxon>
        <taxon>Trifolium</taxon>
    </lineage>
</organism>
<protein>
    <recommendedName>
        <fullName evidence="3">Methyltransferase type 11 domain-containing protein</fullName>
    </recommendedName>
</protein>
<proteinExistence type="predicted"/>
<name>A0A392RAR5_9FABA</name>
<reference evidence="1 2" key="1">
    <citation type="journal article" date="2018" name="Front. Plant Sci.">
        <title>Red Clover (Trifolium pratense) and Zigzag Clover (T. medium) - A Picture of Genomic Similarities and Differences.</title>
        <authorList>
            <person name="Dluhosova J."/>
            <person name="Istvanek J."/>
            <person name="Nedelnik J."/>
            <person name="Repkova J."/>
        </authorList>
    </citation>
    <scope>NUCLEOTIDE SEQUENCE [LARGE SCALE GENOMIC DNA]</scope>
    <source>
        <strain evidence="2">cv. 10/8</strain>
        <tissue evidence="1">Leaf</tissue>
    </source>
</reference>
<feature type="non-terminal residue" evidence="1">
    <location>
        <position position="1"/>
    </location>
</feature>